<dbReference type="RefSeq" id="WP_406856060.1">
    <property type="nucleotide sequence ID" value="NZ_CP157484.1"/>
</dbReference>
<evidence type="ECO:0000313" key="1">
    <source>
        <dbReference type="EMBL" id="XBO39222.1"/>
    </source>
</evidence>
<dbReference type="EMBL" id="CP157484">
    <property type="protein sequence ID" value="XBO39222.1"/>
    <property type="molecule type" value="Genomic_DNA"/>
</dbReference>
<gene>
    <name evidence="1" type="ORF">ABEG18_00055</name>
</gene>
<reference evidence="1" key="1">
    <citation type="submission" date="2024-05" db="EMBL/GenBank/DDBJ databases">
        <authorList>
            <person name="Kim S."/>
            <person name="Heo J."/>
            <person name="Choi H."/>
            <person name="Choi Y."/>
            <person name="Kwon S.-W."/>
            <person name="Kim Y."/>
        </authorList>
    </citation>
    <scope>NUCLEOTIDE SEQUENCE</scope>
    <source>
        <strain evidence="1">KACC 23698</strain>
    </source>
</reference>
<organism evidence="1">
    <name type="scientific">Alsobacter sp. KACC 23698</name>
    <dbReference type="NCBI Taxonomy" id="3149229"/>
    <lineage>
        <taxon>Bacteria</taxon>
        <taxon>Pseudomonadati</taxon>
        <taxon>Pseudomonadota</taxon>
        <taxon>Alphaproteobacteria</taxon>
        <taxon>Hyphomicrobiales</taxon>
        <taxon>Alsobacteraceae</taxon>
        <taxon>Alsobacter</taxon>
    </lineage>
</organism>
<dbReference type="AlphaFoldDB" id="A0AAU7JG78"/>
<name>A0AAU7JG78_9HYPH</name>
<sequence length="371" mass="40211">MQLSEMWPDHLRDYARRLAAPALVDNQENAAMSATYDDLLRAGVALAPTRQGANLPIIDVTHPRFALPDDETSVEALRREVERQDRLHRLVPAFVMGWMLNSAARRSRFVHAMVQPGSSFLDGLTTYAMKLGYGNLLPPYDGEVDQRFSRSPNATLLRLRMQQTAELIAAAAARELRGAPRRPLHLIDIAGGPAMDAINAVIITAASSPELLGPVEIHVLDLDEEGPAFGASALDELRREGRPLHGITVSLRRLAYDWSDTGLLDALVTALTAGDAVVVASSEGGLFEYGSDDEIIRNLSSLRAGGRGASAVIGSVTSSDQRRRSQAIQSRLKLHPRGLEGFAPLAAAAGYRISQSRWAVISDQVELSPLT</sequence>
<proteinExistence type="predicted"/>
<protein>
    <submittedName>
        <fullName evidence="1">Uncharacterized protein</fullName>
    </submittedName>
</protein>
<accession>A0AAU7JG78</accession>